<reference evidence="1" key="1">
    <citation type="submission" date="2014-11" db="EMBL/GenBank/DDBJ databases">
        <authorList>
            <person name="Amaro Gonzalez C."/>
        </authorList>
    </citation>
    <scope>NUCLEOTIDE SEQUENCE</scope>
</reference>
<sequence>MDHHISVIISLYRTKVRRHWLFTYVITLAL</sequence>
<organism evidence="1">
    <name type="scientific">Anguilla anguilla</name>
    <name type="common">European freshwater eel</name>
    <name type="synonym">Muraena anguilla</name>
    <dbReference type="NCBI Taxonomy" id="7936"/>
    <lineage>
        <taxon>Eukaryota</taxon>
        <taxon>Metazoa</taxon>
        <taxon>Chordata</taxon>
        <taxon>Craniata</taxon>
        <taxon>Vertebrata</taxon>
        <taxon>Euteleostomi</taxon>
        <taxon>Actinopterygii</taxon>
        <taxon>Neopterygii</taxon>
        <taxon>Teleostei</taxon>
        <taxon>Anguilliformes</taxon>
        <taxon>Anguillidae</taxon>
        <taxon>Anguilla</taxon>
    </lineage>
</organism>
<accession>A0A0E9S1U9</accession>
<dbReference type="EMBL" id="GBXM01074079">
    <property type="protein sequence ID" value="JAH34498.1"/>
    <property type="molecule type" value="Transcribed_RNA"/>
</dbReference>
<proteinExistence type="predicted"/>
<name>A0A0E9S1U9_ANGAN</name>
<reference evidence="1" key="2">
    <citation type="journal article" date="2015" name="Fish Shellfish Immunol.">
        <title>Early steps in the European eel (Anguilla anguilla)-Vibrio vulnificus interaction in the gills: Role of the RtxA13 toxin.</title>
        <authorList>
            <person name="Callol A."/>
            <person name="Pajuelo D."/>
            <person name="Ebbesson L."/>
            <person name="Teles M."/>
            <person name="MacKenzie S."/>
            <person name="Amaro C."/>
        </authorList>
    </citation>
    <scope>NUCLEOTIDE SEQUENCE</scope>
</reference>
<evidence type="ECO:0000313" key="1">
    <source>
        <dbReference type="EMBL" id="JAH34498.1"/>
    </source>
</evidence>
<dbReference type="AlphaFoldDB" id="A0A0E9S1U9"/>
<protein>
    <submittedName>
        <fullName evidence="1">Uncharacterized protein</fullName>
    </submittedName>
</protein>